<comment type="caution">
    <text evidence="1">The sequence shown here is derived from an EMBL/GenBank/DDBJ whole genome shotgun (WGS) entry which is preliminary data.</text>
</comment>
<reference evidence="1 2" key="1">
    <citation type="submission" date="2021-01" db="EMBL/GenBank/DDBJ databases">
        <title>Streptomyces acididurans sp. nov., isolated from a peat swamp forest soil.</title>
        <authorList>
            <person name="Chantavorakit T."/>
            <person name="Duangmal K."/>
        </authorList>
    </citation>
    <scope>NUCLEOTIDE SEQUENCE [LARGE SCALE GENOMIC DNA]</scope>
    <source>
        <strain evidence="1 2">KK5PA1</strain>
    </source>
</reference>
<sequence length="132" mass="14319">MSDQPPDLKAVDGGGEPLPEAAVRGAAVIPGRVVARLTSRAAREALTRWEGMPPARAGLHPPRCSATVHHGRARITVRVDLTYPLDIAGACSTLAHDITQRVCHLTGLHIDDTTVSVRRLVLKESLRQRRVR</sequence>
<dbReference type="EMBL" id="JADKYB010000001">
    <property type="protein sequence ID" value="MBM9503100.1"/>
    <property type="molecule type" value="Genomic_DNA"/>
</dbReference>
<protein>
    <submittedName>
        <fullName evidence="1">Asp23/Gls24 family envelope stress response protein</fullName>
    </submittedName>
</protein>
<evidence type="ECO:0000313" key="2">
    <source>
        <dbReference type="Proteomes" id="UP000749040"/>
    </source>
</evidence>
<name>A0ABS2TIC7_9ACTN</name>
<evidence type="ECO:0000313" key="1">
    <source>
        <dbReference type="EMBL" id="MBM9503100.1"/>
    </source>
</evidence>
<proteinExistence type="predicted"/>
<dbReference type="Proteomes" id="UP000749040">
    <property type="component" value="Unassembled WGS sequence"/>
</dbReference>
<dbReference type="RefSeq" id="WP_205354982.1">
    <property type="nucleotide sequence ID" value="NZ_JADKYB010000001.1"/>
</dbReference>
<accession>A0ABS2TIC7</accession>
<gene>
    <name evidence="1" type="ORF">ITX44_00845</name>
</gene>
<organism evidence="1 2">
    <name type="scientific">Actinacidiphila acididurans</name>
    <dbReference type="NCBI Taxonomy" id="2784346"/>
    <lineage>
        <taxon>Bacteria</taxon>
        <taxon>Bacillati</taxon>
        <taxon>Actinomycetota</taxon>
        <taxon>Actinomycetes</taxon>
        <taxon>Kitasatosporales</taxon>
        <taxon>Streptomycetaceae</taxon>
        <taxon>Actinacidiphila</taxon>
    </lineage>
</organism>
<keyword evidence="2" id="KW-1185">Reference proteome</keyword>